<feature type="domain" description="Sushi" evidence="17">
    <location>
        <begin position="440"/>
        <end position="499"/>
    </location>
</feature>
<evidence type="ECO:0000256" key="13">
    <source>
        <dbReference type="PROSITE-ProRule" id="PRU00302"/>
    </source>
</evidence>
<evidence type="ECO:0000256" key="3">
    <source>
        <dbReference type="ARBA" id="ARBA00005743"/>
    </source>
</evidence>
<dbReference type="InterPro" id="IPR051277">
    <property type="entry name" value="SEZ6_CSMD_C4BPB_Regulators"/>
</dbReference>
<keyword evidence="8" id="KW-0722">Serine protease inhibitor</keyword>
<dbReference type="PANTHER" id="PTHR45656">
    <property type="entry name" value="PROTEIN CBR-CLEC-78"/>
    <property type="match status" value="1"/>
</dbReference>
<dbReference type="SUPFAM" id="SSF57362">
    <property type="entry name" value="BPTI-like"/>
    <property type="match status" value="2"/>
</dbReference>
<evidence type="ECO:0000313" key="20">
    <source>
        <dbReference type="Proteomes" id="UP000225706"/>
    </source>
</evidence>
<evidence type="ECO:0000256" key="6">
    <source>
        <dbReference type="ARBA" id="ARBA00022729"/>
    </source>
</evidence>
<evidence type="ECO:0000259" key="15">
    <source>
        <dbReference type="PROSITE" id="PS50189"/>
    </source>
</evidence>
<dbReference type="InterPro" id="IPR035976">
    <property type="entry name" value="Sushi/SCR/CCP_sf"/>
</dbReference>
<feature type="chain" id="PRO_5013151763" evidence="14">
    <location>
        <begin position="20"/>
        <end position="824"/>
    </location>
</feature>
<dbReference type="SUPFAM" id="SSF100895">
    <property type="entry name" value="Kazal-type serine protease inhibitors"/>
    <property type="match status" value="1"/>
</dbReference>
<dbReference type="InterPro" id="IPR020901">
    <property type="entry name" value="Prtase_inh_Kunz-CS"/>
</dbReference>
<reference evidence="20" key="1">
    <citation type="journal article" date="2017" name="bioRxiv">
        <title>Comparative analysis of the genomes of Stylophora pistillata and Acropora digitifera provides evidence for extensive differences between species of corals.</title>
        <authorList>
            <person name="Voolstra C.R."/>
            <person name="Li Y."/>
            <person name="Liew Y.J."/>
            <person name="Baumgarten S."/>
            <person name="Zoccola D."/>
            <person name="Flot J.-F."/>
            <person name="Tambutte S."/>
            <person name="Allemand D."/>
            <person name="Aranda M."/>
        </authorList>
    </citation>
    <scope>NUCLEOTIDE SEQUENCE [LARGE SCALE GENOMIC DNA]</scope>
</reference>
<dbReference type="OrthoDB" id="4473401at2759"/>
<gene>
    <name evidence="19" type="primary">CSMD3</name>
    <name evidence="19" type="ORF">AWC38_SpisGene21789</name>
</gene>
<feature type="disulfide bond" evidence="13">
    <location>
        <begin position="112"/>
        <end position="139"/>
    </location>
</feature>
<dbReference type="SUPFAM" id="SSF57535">
    <property type="entry name" value="Complement control module/SCR domain"/>
    <property type="match status" value="6"/>
</dbReference>
<feature type="disulfide bond" evidence="13">
    <location>
        <begin position="230"/>
        <end position="257"/>
    </location>
</feature>
<evidence type="ECO:0000256" key="7">
    <source>
        <dbReference type="ARBA" id="ARBA00022737"/>
    </source>
</evidence>
<evidence type="ECO:0000256" key="9">
    <source>
        <dbReference type="ARBA" id="ARBA00023136"/>
    </source>
</evidence>
<dbReference type="Gene3D" id="3.30.60.30">
    <property type="match status" value="1"/>
</dbReference>
<dbReference type="Gene3D" id="2.10.70.10">
    <property type="entry name" value="Complement Module, domain 1"/>
    <property type="match status" value="6"/>
</dbReference>
<dbReference type="GO" id="GO:0042151">
    <property type="term" value="C:nematocyst"/>
    <property type="evidence" value="ECO:0007669"/>
    <property type="project" value="UniProtKB-SubCell"/>
</dbReference>
<dbReference type="PROSITE" id="PS51465">
    <property type="entry name" value="KAZAL_2"/>
    <property type="match status" value="1"/>
</dbReference>
<organism evidence="19 20">
    <name type="scientific">Stylophora pistillata</name>
    <name type="common">Smooth cauliflower coral</name>
    <dbReference type="NCBI Taxonomy" id="50429"/>
    <lineage>
        <taxon>Eukaryota</taxon>
        <taxon>Metazoa</taxon>
        <taxon>Cnidaria</taxon>
        <taxon>Anthozoa</taxon>
        <taxon>Hexacorallia</taxon>
        <taxon>Scleractinia</taxon>
        <taxon>Astrocoeniina</taxon>
        <taxon>Pocilloporidae</taxon>
        <taxon>Stylophora</taxon>
    </lineage>
</organism>
<keyword evidence="9" id="KW-0472">Membrane</keyword>
<dbReference type="InterPro" id="IPR001134">
    <property type="entry name" value="Netrin_domain"/>
</dbReference>
<feature type="signal peptide" evidence="14">
    <location>
        <begin position="1"/>
        <end position="19"/>
    </location>
</feature>
<dbReference type="InterPro" id="IPR000436">
    <property type="entry name" value="Sushi_SCR_CCP_dom"/>
</dbReference>
<feature type="domain" description="BPTI/Kunitz inhibitor" evidence="16">
    <location>
        <begin position="631"/>
        <end position="681"/>
    </location>
</feature>
<feature type="domain" description="Sushi" evidence="17">
    <location>
        <begin position="200"/>
        <end position="259"/>
    </location>
</feature>
<keyword evidence="10 13" id="KW-1015">Disulfide bond</keyword>
<feature type="domain" description="Sushi" evidence="17">
    <location>
        <begin position="84"/>
        <end position="141"/>
    </location>
</feature>
<keyword evidence="11" id="KW-0325">Glycoprotein</keyword>
<proteinExistence type="inferred from homology"/>
<evidence type="ECO:0000256" key="1">
    <source>
        <dbReference type="ARBA" id="ARBA00004370"/>
    </source>
</evidence>
<dbReference type="PROSITE" id="PS00280">
    <property type="entry name" value="BPTI_KUNITZ_1"/>
    <property type="match status" value="1"/>
</dbReference>
<keyword evidence="13" id="KW-0768">Sushi</keyword>
<feature type="domain" description="NTR" evidence="15">
    <location>
        <begin position="677"/>
        <end position="824"/>
    </location>
</feature>
<dbReference type="GO" id="GO:0004867">
    <property type="term" value="F:serine-type endopeptidase inhibitor activity"/>
    <property type="evidence" value="ECO:0007669"/>
    <property type="project" value="UniProtKB-KW"/>
</dbReference>
<dbReference type="InterPro" id="IPR036880">
    <property type="entry name" value="Kunitz_BPTI_sf"/>
</dbReference>
<dbReference type="CDD" id="cd00109">
    <property type="entry name" value="Kunitz-type"/>
    <property type="match status" value="1"/>
</dbReference>
<dbReference type="Pfam" id="PF00014">
    <property type="entry name" value="Kunitz_BPTI"/>
    <property type="match status" value="2"/>
</dbReference>
<keyword evidence="6 14" id="KW-0732">Signal</keyword>
<dbReference type="PANTHER" id="PTHR45656:SF4">
    <property type="entry name" value="PROTEIN CBR-CLEC-78"/>
    <property type="match status" value="1"/>
</dbReference>
<dbReference type="SMART" id="SM00131">
    <property type="entry name" value="KU"/>
    <property type="match status" value="2"/>
</dbReference>
<evidence type="ECO:0000259" key="18">
    <source>
        <dbReference type="PROSITE" id="PS51465"/>
    </source>
</evidence>
<comment type="caution">
    <text evidence="19">The sequence shown here is derived from an EMBL/GenBank/DDBJ whole genome shotgun (WGS) entry which is preliminary data.</text>
</comment>
<dbReference type="FunFam" id="2.10.70.10:FF:000011">
    <property type="entry name" value="CUB and sushi domain-containing protein 3 isoform A"/>
    <property type="match status" value="1"/>
</dbReference>
<dbReference type="InterPro" id="IPR002350">
    <property type="entry name" value="Kazal_dom"/>
</dbReference>
<feature type="disulfide bond" evidence="13">
    <location>
        <begin position="410"/>
        <end position="437"/>
    </location>
</feature>
<accession>A0A2B4RCQ8</accession>
<feature type="disulfide bond" evidence="13">
    <location>
        <begin position="470"/>
        <end position="497"/>
    </location>
</feature>
<dbReference type="SMART" id="SM00032">
    <property type="entry name" value="CCP"/>
    <property type="match status" value="6"/>
</dbReference>
<keyword evidence="5" id="KW-0646">Protease inhibitor</keyword>
<dbReference type="GO" id="GO:0016020">
    <property type="term" value="C:membrane"/>
    <property type="evidence" value="ECO:0007669"/>
    <property type="project" value="UniProtKB-SubCell"/>
</dbReference>
<feature type="domain" description="Sushi" evidence="17">
    <location>
        <begin position="142"/>
        <end position="199"/>
    </location>
</feature>
<keyword evidence="7" id="KW-0677">Repeat</keyword>
<dbReference type="PROSITE" id="PS50923">
    <property type="entry name" value="SUSHI"/>
    <property type="match status" value="6"/>
</dbReference>
<feature type="disulfide bond" evidence="13">
    <location>
        <begin position="170"/>
        <end position="197"/>
    </location>
</feature>
<comment type="caution">
    <text evidence="13">Lacks conserved residue(s) required for the propagation of feature annotation.</text>
</comment>
<feature type="domain" description="Sushi" evidence="17">
    <location>
        <begin position="380"/>
        <end position="439"/>
    </location>
</feature>
<dbReference type="SMART" id="SM00280">
    <property type="entry name" value="KAZAL"/>
    <property type="match status" value="1"/>
</dbReference>
<dbReference type="InterPro" id="IPR002223">
    <property type="entry name" value="Kunitz_BPTI"/>
</dbReference>
<dbReference type="PROSITE" id="PS50279">
    <property type="entry name" value="BPTI_KUNITZ_2"/>
    <property type="match status" value="2"/>
</dbReference>
<evidence type="ECO:0000259" key="17">
    <source>
        <dbReference type="PROSITE" id="PS50923"/>
    </source>
</evidence>
<sequence length="824" mass="91228">MRCVVSFIFGLFLLQLARGEENKSVKKCLALEAPENAEAIGNNTVGSVVKFLWKKGFFRLGSPHRIRCKSNGQWTKPNVSCVAVSCGDPGSPLNGKRMGWIFQYNHSVTFDCHRGFKLEGPKTRTCLENQTWSASQPVCKPVPCEEPPKVVDAVMLSGGFVFGAPVYYTCSEGYKLQGPDTLACGEDGKWVGETPVCKAITCADPGTPQHGSRNTTGPPFSHMSLIFYECSNGYILYGTDRRSCNGDGEWTGVQPFCVECAGVNTPVFVRNGQRFIHGIIQQKSKNIVTVLTDSPKEERDVVIFGPGTQHYIIVEDKLPSSKNVFLGSRVIAMQRGSYIFAKVDAINGDKYSVTFEDRQRTKRTVALEHIRNLFPPTFCATCPDPGKPDKGFRTDNLEEFIVRTEVEFGCEINTQLLGSSKRTCQPNGRWSGEQPTCEITSCWDLDVFPPKNGKRIGDDFSIGSTVAFSCDEGYELDGESKLTCRPDGQWSDRTPLCKDRCEGVVCKLEEKCVYNSLQGPRCVCRNNVDCPADLQPICGSDAKTYNNYCIMKATACREGKEVEKVADNSCSPGGICQINPASKCRAYFRNFYFNVTSNVCEPIIAGGCHPSGWNGFPTMEDCNRTCSVDVCSQPTEPGPCTNTTHRWAFSPKAGRCKRFNYGGCFGNENNFDSKDKCNKRCPPVNTDRGNKACPRCVQKRLREACKSSSIAFVGKVDKKLPHDSVKKQARYQVVIKNVLRNTEGFPTLGSVVVNVPYSRSPDCPCPSLPQETFFLMGNVVVEPKGNNAKVGITVTKPAVVQKWSQEILQKMNKKCKDLDYRELL</sequence>
<protein>
    <submittedName>
        <fullName evidence="19">CUB and sushi domain-containing protein 3</fullName>
    </submittedName>
</protein>
<evidence type="ECO:0000313" key="19">
    <source>
        <dbReference type="EMBL" id="PFX14085.1"/>
    </source>
</evidence>
<evidence type="ECO:0000256" key="12">
    <source>
        <dbReference type="ARBA" id="ARBA00023331"/>
    </source>
</evidence>
<evidence type="ECO:0000256" key="5">
    <source>
        <dbReference type="ARBA" id="ARBA00022690"/>
    </source>
</evidence>
<evidence type="ECO:0000256" key="11">
    <source>
        <dbReference type="ARBA" id="ARBA00023180"/>
    </source>
</evidence>
<comment type="subcellular location">
    <subcellularLocation>
        <location evidence="1">Membrane</location>
    </subcellularLocation>
    <subcellularLocation>
        <location evidence="2">Nematocyst</location>
    </subcellularLocation>
</comment>
<feature type="domain" description="Sushi" evidence="17">
    <location>
        <begin position="26"/>
        <end position="83"/>
    </location>
</feature>
<dbReference type="Gene3D" id="4.10.410.10">
    <property type="entry name" value="Pancreatic trypsin inhibitor Kunitz domain"/>
    <property type="match status" value="2"/>
</dbReference>
<dbReference type="InterPro" id="IPR036058">
    <property type="entry name" value="Kazal_dom_sf"/>
</dbReference>
<dbReference type="Pfam" id="PF00084">
    <property type="entry name" value="Sushi"/>
    <property type="match status" value="6"/>
</dbReference>
<dbReference type="FunFam" id="4.10.410.10:FF:000020">
    <property type="entry name" value="Collagen, type VI, alpha 3"/>
    <property type="match status" value="1"/>
</dbReference>
<evidence type="ECO:0000256" key="14">
    <source>
        <dbReference type="SAM" id="SignalP"/>
    </source>
</evidence>
<feature type="domain" description="BPTI/Kunitz inhibitor" evidence="16">
    <location>
        <begin position="570"/>
        <end position="626"/>
    </location>
</feature>
<dbReference type="EMBL" id="LSMT01000842">
    <property type="protein sequence ID" value="PFX14085.1"/>
    <property type="molecule type" value="Genomic_DNA"/>
</dbReference>
<dbReference type="PRINTS" id="PR00759">
    <property type="entry name" value="BASICPTASE"/>
</dbReference>
<dbReference type="Pfam" id="PF07648">
    <property type="entry name" value="Kazal_2"/>
    <property type="match status" value="1"/>
</dbReference>
<dbReference type="Proteomes" id="UP000225706">
    <property type="component" value="Unassembled WGS sequence"/>
</dbReference>
<evidence type="ECO:0000256" key="4">
    <source>
        <dbReference type="ARBA" id="ARBA00007226"/>
    </source>
</evidence>
<feature type="domain" description="Kazal-like" evidence="18">
    <location>
        <begin position="523"/>
        <end position="572"/>
    </location>
</feature>
<evidence type="ECO:0000259" key="16">
    <source>
        <dbReference type="PROSITE" id="PS50279"/>
    </source>
</evidence>
<dbReference type="AlphaFoldDB" id="A0A2B4RCQ8"/>
<evidence type="ECO:0000256" key="8">
    <source>
        <dbReference type="ARBA" id="ARBA00022900"/>
    </source>
</evidence>
<dbReference type="PROSITE" id="PS50189">
    <property type="entry name" value="NTR"/>
    <property type="match status" value="1"/>
</dbReference>
<comment type="similarity">
    <text evidence="3">Belongs to the WFIKKN family.</text>
</comment>
<name>A0A2B4RCQ8_STYPI</name>
<evidence type="ECO:0000256" key="2">
    <source>
        <dbReference type="ARBA" id="ARBA00004532"/>
    </source>
</evidence>
<dbReference type="CDD" id="cd00033">
    <property type="entry name" value="CCP"/>
    <property type="match status" value="6"/>
</dbReference>
<keyword evidence="20" id="KW-1185">Reference proteome</keyword>
<comment type="similarity">
    <text evidence="4">Belongs to the venom Kunitz-type family. Sea anemone type 2 potassium channel toxin subfamily.</text>
</comment>
<evidence type="ECO:0000256" key="10">
    <source>
        <dbReference type="ARBA" id="ARBA00023157"/>
    </source>
</evidence>
<dbReference type="CDD" id="cd00104">
    <property type="entry name" value="KAZAL_FS"/>
    <property type="match status" value="1"/>
</dbReference>
<keyword evidence="12" id="KW-0166">Nematocyst</keyword>